<dbReference type="AlphaFoldDB" id="A0AAE0ZFC3"/>
<evidence type="ECO:0008006" key="5">
    <source>
        <dbReference type="Google" id="ProtNLM"/>
    </source>
</evidence>
<sequence length="483" mass="55168">MGVAVSTTGEHNVLVCGETERITINTANAIFGDNTFGDLESAKTGATELVELEDEEVCVFVTATPYFYFCKSMEDHVHRSAVIIIGEILPDLTVSFPALGDFLMRADSEENLFKRSFFEKKCVVILTGRDRFQEAQNRQEINVGFTDWCRQNKEKTFQSLYRLVKGRFVLFDVAGTEEVLQEQRTDLFAMIRLAVKRQTVLPEAELKAIELENKFADLKEAVQKVELEIETYDDVASRLRSLETQISQISEEIVMDKAERDVEIQSIRKEKGSKREKSPWHTIRSVPLFQSAQTSPRRFVYLSLLLLFLLLLPLLSMLNPQKTNRRREIGMLDDNLELRRYMDLKLDQSAKKIQEMSKQLAEMNNLFQKHIRTPRNETLAESDGASTLAQDMEERFSHLNDRLMEDLAEAMSEFRNTSRQPAAVVWDMIQSLPVSLPLVMVLTLLLLLLLPVPLPHPLPELLALLLVALVILQLLLLLVLLGV</sequence>
<gene>
    <name evidence="3" type="ORF">RRG08_018407</name>
</gene>
<comment type="caution">
    <text evidence="3">The sequence shown here is derived from an EMBL/GenBank/DDBJ whole genome shotgun (WGS) entry which is preliminary data.</text>
</comment>
<protein>
    <recommendedName>
        <fullName evidence="5">AIG1-type G domain-containing protein</fullName>
    </recommendedName>
</protein>
<organism evidence="3 4">
    <name type="scientific">Elysia crispata</name>
    <name type="common">lettuce slug</name>
    <dbReference type="NCBI Taxonomy" id="231223"/>
    <lineage>
        <taxon>Eukaryota</taxon>
        <taxon>Metazoa</taxon>
        <taxon>Spiralia</taxon>
        <taxon>Lophotrochozoa</taxon>
        <taxon>Mollusca</taxon>
        <taxon>Gastropoda</taxon>
        <taxon>Heterobranchia</taxon>
        <taxon>Euthyneura</taxon>
        <taxon>Panpulmonata</taxon>
        <taxon>Sacoglossa</taxon>
        <taxon>Placobranchoidea</taxon>
        <taxon>Plakobranchidae</taxon>
        <taxon>Elysia</taxon>
    </lineage>
</organism>
<reference evidence="3" key="1">
    <citation type="journal article" date="2023" name="G3 (Bethesda)">
        <title>A reference genome for the long-term kleptoplast-retaining sea slug Elysia crispata morphotype clarki.</title>
        <authorList>
            <person name="Eastman K.E."/>
            <person name="Pendleton A.L."/>
            <person name="Shaikh M.A."/>
            <person name="Suttiyut T."/>
            <person name="Ogas R."/>
            <person name="Tomko P."/>
            <person name="Gavelis G."/>
            <person name="Widhalm J.R."/>
            <person name="Wisecaver J.H."/>
        </authorList>
    </citation>
    <scope>NUCLEOTIDE SEQUENCE</scope>
    <source>
        <strain evidence="3">ECLA1</strain>
    </source>
</reference>
<keyword evidence="2" id="KW-0472">Membrane</keyword>
<feature type="transmembrane region" description="Helical" evidence="2">
    <location>
        <begin position="461"/>
        <end position="481"/>
    </location>
</feature>
<evidence type="ECO:0000313" key="3">
    <source>
        <dbReference type="EMBL" id="KAK3767726.1"/>
    </source>
</evidence>
<evidence type="ECO:0000256" key="2">
    <source>
        <dbReference type="SAM" id="Phobius"/>
    </source>
</evidence>
<feature type="transmembrane region" description="Helical" evidence="2">
    <location>
        <begin position="424"/>
        <end position="449"/>
    </location>
</feature>
<keyword evidence="1" id="KW-0175">Coiled coil</keyword>
<evidence type="ECO:0000313" key="4">
    <source>
        <dbReference type="Proteomes" id="UP001283361"/>
    </source>
</evidence>
<keyword evidence="4" id="KW-1185">Reference proteome</keyword>
<dbReference type="EMBL" id="JAWDGP010004110">
    <property type="protein sequence ID" value="KAK3767726.1"/>
    <property type="molecule type" value="Genomic_DNA"/>
</dbReference>
<feature type="coiled-coil region" evidence="1">
    <location>
        <begin position="201"/>
        <end position="259"/>
    </location>
</feature>
<dbReference type="Proteomes" id="UP001283361">
    <property type="component" value="Unassembled WGS sequence"/>
</dbReference>
<proteinExistence type="predicted"/>
<keyword evidence="2" id="KW-1133">Transmembrane helix</keyword>
<evidence type="ECO:0000256" key="1">
    <source>
        <dbReference type="SAM" id="Coils"/>
    </source>
</evidence>
<name>A0AAE0ZFC3_9GAST</name>
<accession>A0AAE0ZFC3</accession>
<feature type="coiled-coil region" evidence="1">
    <location>
        <begin position="346"/>
        <end position="373"/>
    </location>
</feature>
<keyword evidence="2" id="KW-0812">Transmembrane</keyword>
<feature type="transmembrane region" description="Helical" evidence="2">
    <location>
        <begin position="299"/>
        <end position="318"/>
    </location>
</feature>